<keyword evidence="5 6" id="KW-0408">Iron</keyword>
<organism evidence="9 10">
    <name type="scientific">Ruegeria arenilitoris</name>
    <dbReference type="NCBI Taxonomy" id="1173585"/>
    <lineage>
        <taxon>Bacteria</taxon>
        <taxon>Pseudomonadati</taxon>
        <taxon>Pseudomonadota</taxon>
        <taxon>Alphaproteobacteria</taxon>
        <taxon>Rhodobacterales</taxon>
        <taxon>Roseobacteraceae</taxon>
        <taxon>Ruegeria</taxon>
    </lineage>
</organism>
<dbReference type="InterPro" id="IPR036909">
    <property type="entry name" value="Cyt_c-like_dom_sf"/>
</dbReference>
<protein>
    <submittedName>
        <fullName evidence="9">Cytochrome c-551</fullName>
    </submittedName>
</protein>
<dbReference type="InterPro" id="IPR002327">
    <property type="entry name" value="Cyt_c_1A/1B"/>
</dbReference>
<dbReference type="SUPFAM" id="SSF46626">
    <property type="entry name" value="Cytochrome c"/>
    <property type="match status" value="1"/>
</dbReference>
<dbReference type="Gene3D" id="1.10.760.10">
    <property type="entry name" value="Cytochrome c-like domain"/>
    <property type="match status" value="1"/>
</dbReference>
<keyword evidence="10" id="KW-1185">Reference proteome</keyword>
<dbReference type="PROSITE" id="PS51007">
    <property type="entry name" value="CYTC"/>
    <property type="match status" value="1"/>
</dbReference>
<evidence type="ECO:0000256" key="6">
    <source>
        <dbReference type="PROSITE-ProRule" id="PRU00433"/>
    </source>
</evidence>
<keyword evidence="4" id="KW-0249">Electron transport</keyword>
<evidence type="ECO:0000256" key="4">
    <source>
        <dbReference type="ARBA" id="ARBA00022982"/>
    </source>
</evidence>
<feature type="domain" description="Cytochrome c" evidence="8">
    <location>
        <begin position="21"/>
        <end position="135"/>
    </location>
</feature>
<evidence type="ECO:0000256" key="3">
    <source>
        <dbReference type="ARBA" id="ARBA00022723"/>
    </source>
</evidence>
<proteinExistence type="predicted"/>
<evidence type="ECO:0000259" key="8">
    <source>
        <dbReference type="PROSITE" id="PS51007"/>
    </source>
</evidence>
<dbReference type="InterPro" id="IPR009056">
    <property type="entry name" value="Cyt_c-like_dom"/>
</dbReference>
<dbReference type="OrthoDB" id="9805828at2"/>
<dbReference type="Proteomes" id="UP000202485">
    <property type="component" value="Unassembled WGS sequence"/>
</dbReference>
<evidence type="ECO:0000256" key="1">
    <source>
        <dbReference type="ARBA" id="ARBA00022448"/>
    </source>
</evidence>
<gene>
    <name evidence="9" type="ORF">RUA8715_02575</name>
</gene>
<dbReference type="RefSeq" id="WP_093964070.1">
    <property type="nucleotide sequence ID" value="NZ_FXYG01000003.1"/>
</dbReference>
<accession>A0A238KQ21</accession>
<keyword evidence="7" id="KW-0732">Signal</keyword>
<feature type="chain" id="PRO_5013235021" evidence="7">
    <location>
        <begin position="20"/>
        <end position="137"/>
    </location>
</feature>
<evidence type="ECO:0000256" key="7">
    <source>
        <dbReference type="SAM" id="SignalP"/>
    </source>
</evidence>
<evidence type="ECO:0000256" key="2">
    <source>
        <dbReference type="ARBA" id="ARBA00022617"/>
    </source>
</evidence>
<dbReference type="EMBL" id="FXYG01000003">
    <property type="protein sequence ID" value="SMX44954.1"/>
    <property type="molecule type" value="Genomic_DNA"/>
</dbReference>
<feature type="signal peptide" evidence="7">
    <location>
        <begin position="1"/>
        <end position="19"/>
    </location>
</feature>
<keyword evidence="1" id="KW-0813">Transport</keyword>
<dbReference type="AlphaFoldDB" id="A0A238KQ21"/>
<evidence type="ECO:0000313" key="9">
    <source>
        <dbReference type="EMBL" id="SMX44954.1"/>
    </source>
</evidence>
<sequence length="137" mass="14327">MKRIIATAIAGLLAVPALAEGDAEAGAKTFNKCKSCHMIATPDGEAIVKGGKTGPNLYGIAGRAAGAEEGFKYGDSLVAAGEKGLVWDEESFVAYVQDPKAFLKDYLGETSAKSKMTFKLKKGGEDVFAYLQSVSAE</sequence>
<dbReference type="GO" id="GO:0009055">
    <property type="term" value="F:electron transfer activity"/>
    <property type="evidence" value="ECO:0007669"/>
    <property type="project" value="InterPro"/>
</dbReference>
<reference evidence="10" key="1">
    <citation type="submission" date="2017-05" db="EMBL/GenBank/DDBJ databases">
        <authorList>
            <person name="Rodrigo-Torres L."/>
            <person name="Arahal R. D."/>
            <person name="Lucena T."/>
        </authorList>
    </citation>
    <scope>NUCLEOTIDE SEQUENCE [LARGE SCALE GENOMIC DNA]</scope>
    <source>
        <strain evidence="10">CECT 8715</strain>
    </source>
</reference>
<dbReference type="GO" id="GO:0020037">
    <property type="term" value="F:heme binding"/>
    <property type="evidence" value="ECO:0007669"/>
    <property type="project" value="InterPro"/>
</dbReference>
<dbReference type="GO" id="GO:0046872">
    <property type="term" value="F:metal ion binding"/>
    <property type="evidence" value="ECO:0007669"/>
    <property type="project" value="UniProtKB-KW"/>
</dbReference>
<dbReference type="PANTHER" id="PTHR11961">
    <property type="entry name" value="CYTOCHROME C"/>
    <property type="match status" value="1"/>
</dbReference>
<evidence type="ECO:0000313" key="10">
    <source>
        <dbReference type="Proteomes" id="UP000202485"/>
    </source>
</evidence>
<keyword evidence="3 6" id="KW-0479">Metal-binding</keyword>
<name>A0A238KQ21_9RHOB</name>
<evidence type="ECO:0000256" key="5">
    <source>
        <dbReference type="ARBA" id="ARBA00023004"/>
    </source>
</evidence>
<keyword evidence="2 6" id="KW-0349">Heme</keyword>